<reference evidence="2" key="1">
    <citation type="submission" date="2024-05" db="EMBL/GenBank/DDBJ databases">
        <title>Genome sequencing of novel strain.</title>
        <authorList>
            <person name="Ganbat D."/>
            <person name="Ganbat S."/>
            <person name="Lee S.-J."/>
        </authorList>
    </citation>
    <scope>NUCLEOTIDE SEQUENCE</scope>
    <source>
        <strain evidence="2">SMD15-11</strain>
    </source>
</reference>
<organism evidence="2">
    <name type="scientific">Thermohahella caldifontis</name>
    <dbReference type="NCBI Taxonomy" id="3142973"/>
    <lineage>
        <taxon>Bacteria</taxon>
        <taxon>Pseudomonadati</taxon>
        <taxon>Pseudomonadota</taxon>
        <taxon>Gammaproteobacteria</taxon>
        <taxon>Oceanospirillales</taxon>
        <taxon>Hahellaceae</taxon>
        <taxon>Thermohahella</taxon>
    </lineage>
</organism>
<dbReference type="Gene3D" id="1.10.3210.10">
    <property type="entry name" value="Hypothetical protein af1432"/>
    <property type="match status" value="1"/>
</dbReference>
<dbReference type="Pfam" id="PF13487">
    <property type="entry name" value="HD_5"/>
    <property type="match status" value="1"/>
</dbReference>
<accession>A0AB39UUB4</accession>
<dbReference type="SUPFAM" id="SSF109604">
    <property type="entry name" value="HD-domain/PDEase-like"/>
    <property type="match status" value="1"/>
</dbReference>
<dbReference type="PANTHER" id="PTHR43155">
    <property type="entry name" value="CYCLIC DI-GMP PHOSPHODIESTERASE PA4108-RELATED"/>
    <property type="match status" value="1"/>
</dbReference>
<dbReference type="Pfam" id="PF11871">
    <property type="entry name" value="DUF3391"/>
    <property type="match status" value="1"/>
</dbReference>
<dbReference type="InterPro" id="IPR037522">
    <property type="entry name" value="HD_GYP_dom"/>
</dbReference>
<protein>
    <submittedName>
        <fullName evidence="2">HD-GYP domain-containing protein</fullName>
        <ecNumber evidence="2">3.1.4.-</ecNumber>
    </submittedName>
</protein>
<dbReference type="EMBL" id="CP154858">
    <property type="protein sequence ID" value="XDT71537.1"/>
    <property type="molecule type" value="Genomic_DNA"/>
</dbReference>
<keyword evidence="2" id="KW-0378">Hydrolase</keyword>
<evidence type="ECO:0000259" key="1">
    <source>
        <dbReference type="PROSITE" id="PS51832"/>
    </source>
</evidence>
<dbReference type="PANTHER" id="PTHR43155:SF2">
    <property type="entry name" value="CYCLIC DI-GMP PHOSPHODIESTERASE PA4108"/>
    <property type="match status" value="1"/>
</dbReference>
<dbReference type="InterPro" id="IPR003607">
    <property type="entry name" value="HD/PDEase_dom"/>
</dbReference>
<gene>
    <name evidence="2" type="ORF">AAIA72_12065</name>
</gene>
<dbReference type="EC" id="3.1.4.-" evidence="2"/>
<evidence type="ECO:0000313" key="2">
    <source>
        <dbReference type="EMBL" id="XDT71537.1"/>
    </source>
</evidence>
<dbReference type="PROSITE" id="PS51832">
    <property type="entry name" value="HD_GYP"/>
    <property type="match status" value="1"/>
</dbReference>
<dbReference type="InterPro" id="IPR021812">
    <property type="entry name" value="DUF3391"/>
</dbReference>
<sequence>MIKRIPIDALRVGMYVSDLNSDWIPHSNLKKSGFIRREDVIERIRKLGVKEIYIDTSRGMDTQDGLTAREVDALNDALLEEAAALRPIMAPRVGLDEELAVAERLHEEALSLVDQVMQDVKVGKALDLSGFDEVADGMVDSIFRNHNALSCLGRIREKDRYLMEHSVNLGVLMSVFGKSIQLPRQVLHDTAVGALLHDIGKTLIPDEVLHKPGKLTDKEFAIMKKHAEFSRQILEQSEGIAPLTIKVAAEHHERMDGTGYPRGLKGEEISAYGRMAAIVDVYDAITADRCYHKGMPPTEAIRKLLEWSGHHLDRGLVHHFIRTVGIYPVGSLVLLESGRLGVVIEANEADQRLPVVRVMYHTRFRSYIKQERLDLSRPGCQDRIVRAVDPEEYKIRVRDFL</sequence>
<proteinExistence type="predicted"/>
<dbReference type="AlphaFoldDB" id="A0AB39UUB4"/>
<dbReference type="CDD" id="cd00077">
    <property type="entry name" value="HDc"/>
    <property type="match status" value="1"/>
</dbReference>
<name>A0AB39UUB4_9GAMM</name>
<dbReference type="GO" id="GO:0008081">
    <property type="term" value="F:phosphoric diester hydrolase activity"/>
    <property type="evidence" value="ECO:0007669"/>
    <property type="project" value="UniProtKB-ARBA"/>
</dbReference>
<dbReference type="RefSeq" id="WP_369600573.1">
    <property type="nucleotide sequence ID" value="NZ_CP154858.1"/>
</dbReference>
<dbReference type="SMART" id="SM00471">
    <property type="entry name" value="HDc"/>
    <property type="match status" value="1"/>
</dbReference>
<feature type="domain" description="HD-GYP" evidence="1">
    <location>
        <begin position="140"/>
        <end position="336"/>
    </location>
</feature>
<dbReference type="KEGG" id="tcd:AAIA72_12065"/>